<dbReference type="GO" id="GO:0006457">
    <property type="term" value="P:protein folding"/>
    <property type="evidence" value="ECO:0007669"/>
    <property type="project" value="InterPro"/>
</dbReference>
<dbReference type="Pfam" id="PF01025">
    <property type="entry name" value="GrpE"/>
    <property type="match status" value="1"/>
</dbReference>
<comment type="function">
    <text evidence="7 10 11">Participates actively in the response to hyperosmotic and heat shock by preventing the aggregation of stress-denatured proteins, in association with DnaK and GrpE. It is the nucleotide exchange factor for DnaK and may function as a thermosensor. Unfolded proteins bind initially to DnaJ; upon interaction with the DnaJ-bound protein, DnaK hydrolyzes its bound ATP, resulting in the formation of a stable complex. GrpE releases ADP from DnaK; ATP binding to DnaK triggers the release of the substrate protein, thus completing the reaction cycle. Several rounds of ATP-dependent interactions between DnaJ, DnaK and GrpE are required for fully efficient folding.</text>
</comment>
<feature type="compositionally biased region" description="Low complexity" evidence="13">
    <location>
        <begin position="9"/>
        <end position="20"/>
    </location>
</feature>
<evidence type="ECO:0000256" key="1">
    <source>
        <dbReference type="ARBA" id="ARBA00004496"/>
    </source>
</evidence>
<dbReference type="SUPFAM" id="SSF51064">
    <property type="entry name" value="Head domain of nucleotide exchange factor GrpE"/>
    <property type="match status" value="1"/>
</dbReference>
<keyword evidence="15" id="KW-1185">Reference proteome</keyword>
<dbReference type="InterPro" id="IPR000740">
    <property type="entry name" value="GrpE"/>
</dbReference>
<evidence type="ECO:0000256" key="6">
    <source>
        <dbReference type="ARBA" id="ARBA00023186"/>
    </source>
</evidence>
<comment type="subcellular location">
    <subcellularLocation>
        <location evidence="1 10">Cytoplasm</location>
    </subcellularLocation>
</comment>
<keyword evidence="4 10" id="KW-0963">Cytoplasm</keyword>
<evidence type="ECO:0000313" key="14">
    <source>
        <dbReference type="EMBL" id="KFN51508.1"/>
    </source>
</evidence>
<comment type="subunit">
    <text evidence="3 10">Homodimer.</text>
</comment>
<name>A0A091BFP9_9GAMM</name>
<evidence type="ECO:0000256" key="2">
    <source>
        <dbReference type="ARBA" id="ARBA00009054"/>
    </source>
</evidence>
<organism evidence="14 15">
    <name type="scientific">Arenimonas composti TR7-09 = DSM 18010</name>
    <dbReference type="NCBI Taxonomy" id="1121013"/>
    <lineage>
        <taxon>Bacteria</taxon>
        <taxon>Pseudomonadati</taxon>
        <taxon>Pseudomonadota</taxon>
        <taxon>Gammaproteobacteria</taxon>
        <taxon>Lysobacterales</taxon>
        <taxon>Lysobacteraceae</taxon>
        <taxon>Arenimonas</taxon>
    </lineage>
</organism>
<evidence type="ECO:0000256" key="7">
    <source>
        <dbReference type="ARBA" id="ARBA00053401"/>
    </source>
</evidence>
<dbReference type="OrthoDB" id="9789811at2"/>
<evidence type="ECO:0000256" key="8">
    <source>
        <dbReference type="ARBA" id="ARBA00072274"/>
    </source>
</evidence>
<dbReference type="RefSeq" id="WP_051239431.1">
    <property type="nucleotide sequence ID" value="NZ_AUFF01000001.1"/>
</dbReference>
<dbReference type="Gene3D" id="3.90.20.20">
    <property type="match status" value="1"/>
</dbReference>
<dbReference type="FunFam" id="2.30.22.10:FF:000001">
    <property type="entry name" value="Protein GrpE"/>
    <property type="match status" value="1"/>
</dbReference>
<dbReference type="CDD" id="cd00446">
    <property type="entry name" value="GrpE"/>
    <property type="match status" value="1"/>
</dbReference>
<dbReference type="GO" id="GO:0051082">
    <property type="term" value="F:unfolded protein binding"/>
    <property type="evidence" value="ECO:0007669"/>
    <property type="project" value="TreeGrafter"/>
</dbReference>
<dbReference type="NCBIfam" id="NF010745">
    <property type="entry name" value="PRK14147.1"/>
    <property type="match status" value="1"/>
</dbReference>
<dbReference type="InterPro" id="IPR013805">
    <property type="entry name" value="GrpE_CC"/>
</dbReference>
<dbReference type="Proteomes" id="UP000029391">
    <property type="component" value="Unassembled WGS sequence"/>
</dbReference>
<protein>
    <recommendedName>
        <fullName evidence="8 10">Protein GrpE</fullName>
    </recommendedName>
    <alternativeName>
        <fullName evidence="9 10">HSP-70 cofactor</fullName>
    </alternativeName>
</protein>
<dbReference type="AlphaFoldDB" id="A0A091BFP9"/>
<proteinExistence type="inferred from homology"/>
<gene>
    <name evidence="10" type="primary">grpE</name>
    <name evidence="14" type="ORF">P873_00175</name>
</gene>
<accession>A0A091BFP9</accession>
<dbReference type="GO" id="GO:0042803">
    <property type="term" value="F:protein homodimerization activity"/>
    <property type="evidence" value="ECO:0007669"/>
    <property type="project" value="InterPro"/>
</dbReference>
<dbReference type="InterPro" id="IPR009012">
    <property type="entry name" value="GrpE_head"/>
</dbReference>
<evidence type="ECO:0000313" key="15">
    <source>
        <dbReference type="Proteomes" id="UP000029391"/>
    </source>
</evidence>
<evidence type="ECO:0000256" key="3">
    <source>
        <dbReference type="ARBA" id="ARBA00011738"/>
    </source>
</evidence>
<evidence type="ECO:0000256" key="10">
    <source>
        <dbReference type="HAMAP-Rule" id="MF_01151"/>
    </source>
</evidence>
<comment type="similarity">
    <text evidence="2 10 12">Belongs to the GrpE family.</text>
</comment>
<reference evidence="14 15" key="1">
    <citation type="submission" date="2013-09" db="EMBL/GenBank/DDBJ databases">
        <title>Genome sequencing of Arenimonas composti.</title>
        <authorList>
            <person name="Chen F."/>
            <person name="Wang G."/>
        </authorList>
    </citation>
    <scope>NUCLEOTIDE SEQUENCE [LARGE SCALE GENOMIC DNA]</scope>
    <source>
        <strain evidence="14 15">TR7-09</strain>
    </source>
</reference>
<evidence type="ECO:0000256" key="9">
    <source>
        <dbReference type="ARBA" id="ARBA00076414"/>
    </source>
</evidence>
<keyword evidence="5 10" id="KW-0346">Stress response</keyword>
<sequence length="186" mass="19897">MQSENPFTGAPAPGDAQRAADAADARSEGEGSPTDNPLEAELEQLRAALTALREETLRERADLDNQRKRMAREIEQARRFANEKLLSELLPVLDALEAGLAAAAGQDGPLKEGLELTRRQLLKVGESNGLRQLDPVGQAFDPEWHQAISQAPAEGAAAGSVVQVFQKGYALNDRLLRPALVVVAAG</sequence>
<dbReference type="GO" id="GO:0051087">
    <property type="term" value="F:protein-folding chaperone binding"/>
    <property type="evidence" value="ECO:0007669"/>
    <property type="project" value="InterPro"/>
</dbReference>
<dbReference type="EMBL" id="AWXU01000004">
    <property type="protein sequence ID" value="KFN51508.1"/>
    <property type="molecule type" value="Genomic_DNA"/>
</dbReference>
<evidence type="ECO:0000256" key="11">
    <source>
        <dbReference type="RuleBase" id="RU000639"/>
    </source>
</evidence>
<dbReference type="HAMAP" id="MF_01151">
    <property type="entry name" value="GrpE"/>
    <property type="match status" value="1"/>
</dbReference>
<comment type="caution">
    <text evidence="14">The sequence shown here is derived from an EMBL/GenBank/DDBJ whole genome shotgun (WGS) entry which is preliminary data.</text>
</comment>
<dbReference type="PANTHER" id="PTHR21237">
    <property type="entry name" value="GRPE PROTEIN"/>
    <property type="match status" value="1"/>
</dbReference>
<dbReference type="NCBIfam" id="NF010738">
    <property type="entry name" value="PRK14140.1"/>
    <property type="match status" value="1"/>
</dbReference>
<dbReference type="eggNOG" id="COG0576">
    <property type="taxonomic scope" value="Bacteria"/>
</dbReference>
<keyword evidence="6 10" id="KW-0143">Chaperone</keyword>
<evidence type="ECO:0000256" key="12">
    <source>
        <dbReference type="RuleBase" id="RU004478"/>
    </source>
</evidence>
<dbReference type="GO" id="GO:0005829">
    <property type="term" value="C:cytosol"/>
    <property type="evidence" value="ECO:0007669"/>
    <property type="project" value="TreeGrafter"/>
</dbReference>
<dbReference type="SUPFAM" id="SSF58014">
    <property type="entry name" value="Coiled-coil domain of nucleotide exchange factor GrpE"/>
    <property type="match status" value="1"/>
</dbReference>
<dbReference type="PANTHER" id="PTHR21237:SF23">
    <property type="entry name" value="GRPE PROTEIN HOMOLOG, MITOCHONDRIAL"/>
    <property type="match status" value="1"/>
</dbReference>
<dbReference type="STRING" id="1121013.GCA_000426365_00696"/>
<dbReference type="Gene3D" id="2.30.22.10">
    <property type="entry name" value="Head domain of nucleotide exchange factor GrpE"/>
    <property type="match status" value="1"/>
</dbReference>
<evidence type="ECO:0000256" key="4">
    <source>
        <dbReference type="ARBA" id="ARBA00022490"/>
    </source>
</evidence>
<evidence type="ECO:0000256" key="5">
    <source>
        <dbReference type="ARBA" id="ARBA00023016"/>
    </source>
</evidence>
<dbReference type="PROSITE" id="PS01071">
    <property type="entry name" value="GRPE"/>
    <property type="match status" value="1"/>
</dbReference>
<feature type="region of interest" description="Disordered" evidence="13">
    <location>
        <begin position="1"/>
        <end position="40"/>
    </location>
</feature>
<dbReference type="PRINTS" id="PR00773">
    <property type="entry name" value="GRPEPROTEIN"/>
</dbReference>
<evidence type="ECO:0000256" key="13">
    <source>
        <dbReference type="SAM" id="MobiDB-lite"/>
    </source>
</evidence>
<dbReference type="GO" id="GO:0000774">
    <property type="term" value="F:adenyl-nucleotide exchange factor activity"/>
    <property type="evidence" value="ECO:0007669"/>
    <property type="project" value="InterPro"/>
</dbReference>